<organism evidence="1 2">
    <name type="scientific">Shuttleworthella satelles DSM 14600</name>
    <dbReference type="NCBI Taxonomy" id="626523"/>
    <lineage>
        <taxon>Bacteria</taxon>
        <taxon>Bacillati</taxon>
        <taxon>Bacillota</taxon>
        <taxon>Clostridia</taxon>
        <taxon>Lachnospirales</taxon>
        <taxon>Lachnospiraceae</taxon>
        <taxon>Shuttleworthella</taxon>
    </lineage>
</organism>
<accession>C4GAC5</accession>
<protein>
    <submittedName>
        <fullName evidence="1">Uncharacterized protein</fullName>
    </submittedName>
</protein>
<sequence>MRLQPEFHLLSPSPLSQPRKGSLSRIHSGLLWVFTAFFHIVLNLSIEESRVQGGLIAGKPMKMTCICQPTRFSLFPAEKSAGITF</sequence>
<proteinExistence type="predicted"/>
<name>C4GAC5_9FIRM</name>
<dbReference type="AlphaFoldDB" id="C4GAC5"/>
<dbReference type="Proteomes" id="UP000003494">
    <property type="component" value="Unassembled WGS sequence"/>
</dbReference>
<evidence type="ECO:0000313" key="2">
    <source>
        <dbReference type="Proteomes" id="UP000003494"/>
    </source>
</evidence>
<reference evidence="1" key="1">
    <citation type="submission" date="2009-04" db="EMBL/GenBank/DDBJ databases">
        <authorList>
            <person name="Weinstock G."/>
            <person name="Sodergren E."/>
            <person name="Clifton S."/>
            <person name="Fulton L."/>
            <person name="Fulton B."/>
            <person name="Courtney L."/>
            <person name="Fronick C."/>
            <person name="Harrison M."/>
            <person name="Strong C."/>
            <person name="Farmer C."/>
            <person name="Delahaunty K."/>
            <person name="Markovic C."/>
            <person name="Hall O."/>
            <person name="Minx P."/>
            <person name="Tomlinson C."/>
            <person name="Mitreva M."/>
            <person name="Nelson J."/>
            <person name="Hou S."/>
            <person name="Wollam A."/>
            <person name="Pepin K.H."/>
            <person name="Johnson M."/>
            <person name="Bhonagiri V."/>
            <person name="Nash W.E."/>
            <person name="Warren W."/>
            <person name="Chinwalla A."/>
            <person name="Mardis E.R."/>
            <person name="Wilson R.K."/>
        </authorList>
    </citation>
    <scope>NUCLEOTIDE SEQUENCE [LARGE SCALE GENOMIC DNA]</scope>
    <source>
        <strain evidence="1">DSM 14600</strain>
    </source>
</reference>
<gene>
    <name evidence="1" type="ORF">GCWU000342_01470</name>
</gene>
<evidence type="ECO:0000313" key="1">
    <source>
        <dbReference type="EMBL" id="EEP28658.1"/>
    </source>
</evidence>
<dbReference type="HOGENOM" id="CLU_2510877_0_0_9"/>
<keyword evidence="2" id="KW-1185">Reference proteome</keyword>
<dbReference type="EMBL" id="ACIP02000002">
    <property type="protein sequence ID" value="EEP28658.1"/>
    <property type="molecule type" value="Genomic_DNA"/>
</dbReference>
<comment type="caution">
    <text evidence="1">The sequence shown here is derived from an EMBL/GenBank/DDBJ whole genome shotgun (WGS) entry which is preliminary data.</text>
</comment>